<evidence type="ECO:0000256" key="2">
    <source>
        <dbReference type="ARBA" id="ARBA00001946"/>
    </source>
</evidence>
<keyword evidence="3" id="KW-0808">Transferase</keyword>
<keyword evidence="5" id="KW-0460">Magnesium</keyword>
<dbReference type="SUPFAM" id="SSF81301">
    <property type="entry name" value="Nucleotidyltransferase"/>
    <property type="match status" value="1"/>
</dbReference>
<name>A0A0Q9X1N7_DROMO</name>
<evidence type="ECO:0000259" key="6">
    <source>
        <dbReference type="Pfam" id="PF03828"/>
    </source>
</evidence>
<dbReference type="GO" id="GO:0046872">
    <property type="term" value="F:metal ion binding"/>
    <property type="evidence" value="ECO:0007669"/>
    <property type="project" value="UniProtKB-KW"/>
</dbReference>
<dbReference type="Pfam" id="PF22600">
    <property type="entry name" value="MTPAP-like_central"/>
    <property type="match status" value="1"/>
</dbReference>
<gene>
    <name evidence="8" type="primary">Dmoj\GI26037</name>
    <name evidence="8" type="ORF">Dmoj_GI26037</name>
</gene>
<evidence type="ECO:0008006" key="10">
    <source>
        <dbReference type="Google" id="ProtNLM"/>
    </source>
</evidence>
<dbReference type="SMR" id="A0A0Q9X1N7"/>
<dbReference type="InterPro" id="IPR002058">
    <property type="entry name" value="PAP_assoc"/>
</dbReference>
<comment type="cofactor">
    <cofactor evidence="1">
        <name>Mn(2+)</name>
        <dbReference type="ChEBI" id="CHEBI:29035"/>
    </cofactor>
</comment>
<dbReference type="GO" id="GO:1990817">
    <property type="term" value="F:poly(A) RNA polymerase activity"/>
    <property type="evidence" value="ECO:0007669"/>
    <property type="project" value="UniProtKB-ARBA"/>
</dbReference>
<keyword evidence="9" id="KW-1185">Reference proteome</keyword>
<reference evidence="8 9" key="1">
    <citation type="journal article" date="2007" name="Nature">
        <title>Evolution of genes and genomes on the Drosophila phylogeny.</title>
        <authorList>
            <consortium name="Drosophila 12 Genomes Consortium"/>
            <person name="Clark A.G."/>
            <person name="Eisen M.B."/>
            <person name="Smith D.R."/>
            <person name="Bergman C.M."/>
            <person name="Oliver B."/>
            <person name="Markow T.A."/>
            <person name="Kaufman T.C."/>
            <person name="Kellis M."/>
            <person name="Gelbart W."/>
            <person name="Iyer V.N."/>
            <person name="Pollard D.A."/>
            <person name="Sackton T.B."/>
            <person name="Larracuente A.M."/>
            <person name="Singh N.D."/>
            <person name="Abad J.P."/>
            <person name="Abt D.N."/>
            <person name="Adryan B."/>
            <person name="Aguade M."/>
            <person name="Akashi H."/>
            <person name="Anderson W.W."/>
            <person name="Aquadro C.F."/>
            <person name="Ardell D.H."/>
            <person name="Arguello R."/>
            <person name="Artieri C.G."/>
            <person name="Barbash D.A."/>
            <person name="Barker D."/>
            <person name="Barsanti P."/>
            <person name="Batterham P."/>
            <person name="Batzoglou S."/>
            <person name="Begun D."/>
            <person name="Bhutkar A."/>
            <person name="Blanco E."/>
            <person name="Bosak S.A."/>
            <person name="Bradley R.K."/>
            <person name="Brand A.D."/>
            <person name="Brent M.R."/>
            <person name="Brooks A.N."/>
            <person name="Brown R.H."/>
            <person name="Butlin R.K."/>
            <person name="Caggese C."/>
            <person name="Calvi B.R."/>
            <person name="Bernardo de Carvalho A."/>
            <person name="Caspi A."/>
            <person name="Castrezana S."/>
            <person name="Celniker S.E."/>
            <person name="Chang J.L."/>
            <person name="Chapple C."/>
            <person name="Chatterji S."/>
            <person name="Chinwalla A."/>
            <person name="Civetta A."/>
            <person name="Clifton S.W."/>
            <person name="Comeron J.M."/>
            <person name="Costello J.C."/>
            <person name="Coyne J.A."/>
            <person name="Daub J."/>
            <person name="David R.G."/>
            <person name="Delcher A.L."/>
            <person name="Delehaunty K."/>
            <person name="Do C.B."/>
            <person name="Ebling H."/>
            <person name="Edwards K."/>
            <person name="Eickbush T."/>
            <person name="Evans J.D."/>
            <person name="Filipski A."/>
            <person name="Findeiss S."/>
            <person name="Freyhult E."/>
            <person name="Fulton L."/>
            <person name="Fulton R."/>
            <person name="Garcia A.C."/>
            <person name="Gardiner A."/>
            <person name="Garfield D.A."/>
            <person name="Garvin B.E."/>
            <person name="Gibson G."/>
            <person name="Gilbert D."/>
            <person name="Gnerre S."/>
            <person name="Godfrey J."/>
            <person name="Good R."/>
            <person name="Gotea V."/>
            <person name="Gravely B."/>
            <person name="Greenberg A.J."/>
            <person name="Griffiths-Jones S."/>
            <person name="Gross S."/>
            <person name="Guigo R."/>
            <person name="Gustafson E.A."/>
            <person name="Haerty W."/>
            <person name="Hahn M.W."/>
            <person name="Halligan D.L."/>
            <person name="Halpern A.L."/>
            <person name="Halter G.M."/>
            <person name="Han M.V."/>
            <person name="Heger A."/>
            <person name="Hillier L."/>
            <person name="Hinrichs A.S."/>
            <person name="Holmes I."/>
            <person name="Hoskins R.A."/>
            <person name="Hubisz M.J."/>
            <person name="Hultmark D."/>
            <person name="Huntley M.A."/>
            <person name="Jaffe D.B."/>
            <person name="Jagadeeshan S."/>
            <person name="Jeck W.R."/>
            <person name="Johnson J."/>
            <person name="Jones C.D."/>
            <person name="Jordan W.C."/>
            <person name="Karpen G.H."/>
            <person name="Kataoka E."/>
            <person name="Keightley P.D."/>
            <person name="Kheradpour P."/>
            <person name="Kirkness E.F."/>
            <person name="Koerich L.B."/>
            <person name="Kristiansen K."/>
            <person name="Kudrna D."/>
            <person name="Kulathinal R.J."/>
            <person name="Kumar S."/>
            <person name="Kwok R."/>
            <person name="Lander E."/>
            <person name="Langley C.H."/>
            <person name="Lapoint R."/>
            <person name="Lazzaro B.P."/>
            <person name="Lee S.J."/>
            <person name="Levesque L."/>
            <person name="Li R."/>
            <person name="Lin C.F."/>
            <person name="Lin M.F."/>
            <person name="Lindblad-Toh K."/>
            <person name="Llopart A."/>
            <person name="Long M."/>
            <person name="Low L."/>
            <person name="Lozovsky E."/>
            <person name="Lu J."/>
            <person name="Luo M."/>
            <person name="Machado C.A."/>
            <person name="Makalowski W."/>
            <person name="Marzo M."/>
            <person name="Matsuda M."/>
            <person name="Matzkin L."/>
            <person name="McAllister B."/>
            <person name="McBride C.S."/>
            <person name="McKernan B."/>
            <person name="McKernan K."/>
            <person name="Mendez-Lago M."/>
            <person name="Minx P."/>
            <person name="Mollenhauer M.U."/>
            <person name="Montooth K."/>
            <person name="Mount S.M."/>
            <person name="Mu X."/>
            <person name="Myers E."/>
            <person name="Negre B."/>
            <person name="Newfeld S."/>
            <person name="Nielsen R."/>
            <person name="Noor M.A."/>
            <person name="O'Grady P."/>
            <person name="Pachter L."/>
            <person name="Papaceit M."/>
            <person name="Parisi M.J."/>
            <person name="Parisi M."/>
            <person name="Parts L."/>
            <person name="Pedersen J.S."/>
            <person name="Pesole G."/>
            <person name="Phillippy A.M."/>
            <person name="Ponting C.P."/>
            <person name="Pop M."/>
            <person name="Porcelli D."/>
            <person name="Powell J.R."/>
            <person name="Prohaska S."/>
            <person name="Pruitt K."/>
            <person name="Puig M."/>
            <person name="Quesneville H."/>
            <person name="Ram K.R."/>
            <person name="Rand D."/>
            <person name="Rasmussen M.D."/>
            <person name="Reed L.K."/>
            <person name="Reenan R."/>
            <person name="Reily A."/>
            <person name="Remington K.A."/>
            <person name="Rieger T.T."/>
            <person name="Ritchie M.G."/>
            <person name="Robin C."/>
            <person name="Rogers Y.H."/>
            <person name="Rohde C."/>
            <person name="Rozas J."/>
            <person name="Rubenfield M.J."/>
            <person name="Ruiz A."/>
            <person name="Russo S."/>
            <person name="Salzberg S.L."/>
            <person name="Sanchez-Gracia A."/>
            <person name="Saranga D.J."/>
            <person name="Sato H."/>
            <person name="Schaeffer S.W."/>
            <person name="Schatz M.C."/>
            <person name="Schlenke T."/>
            <person name="Schwartz R."/>
            <person name="Segarra C."/>
            <person name="Singh R.S."/>
            <person name="Sirot L."/>
            <person name="Sirota M."/>
            <person name="Sisneros N.B."/>
            <person name="Smith C.D."/>
            <person name="Smith T.F."/>
            <person name="Spieth J."/>
            <person name="Stage D.E."/>
            <person name="Stark A."/>
            <person name="Stephan W."/>
            <person name="Strausberg R.L."/>
            <person name="Strempel S."/>
            <person name="Sturgill D."/>
            <person name="Sutton G."/>
            <person name="Sutton G.G."/>
            <person name="Tao W."/>
            <person name="Teichmann S."/>
            <person name="Tobari Y.N."/>
            <person name="Tomimura Y."/>
            <person name="Tsolas J.M."/>
            <person name="Valente V.L."/>
            <person name="Venter E."/>
            <person name="Venter J.C."/>
            <person name="Vicario S."/>
            <person name="Vieira F.G."/>
            <person name="Vilella A.J."/>
            <person name="Villasante A."/>
            <person name="Walenz B."/>
            <person name="Wang J."/>
            <person name="Wasserman M."/>
            <person name="Watts T."/>
            <person name="Wilson D."/>
            <person name="Wilson R.K."/>
            <person name="Wing R.A."/>
            <person name="Wolfner M.F."/>
            <person name="Wong A."/>
            <person name="Wong G.K."/>
            <person name="Wu C.I."/>
            <person name="Wu G."/>
            <person name="Yamamoto D."/>
            <person name="Yang H.P."/>
            <person name="Yang S.P."/>
            <person name="Yorke J.A."/>
            <person name="Yoshida K."/>
            <person name="Zdobnov E."/>
            <person name="Zhang P."/>
            <person name="Zhang Y."/>
            <person name="Zimin A.V."/>
            <person name="Baldwin J."/>
            <person name="Abdouelleil A."/>
            <person name="Abdulkadir J."/>
            <person name="Abebe A."/>
            <person name="Abera B."/>
            <person name="Abreu J."/>
            <person name="Acer S.C."/>
            <person name="Aftuck L."/>
            <person name="Alexander A."/>
            <person name="An P."/>
            <person name="Anderson E."/>
            <person name="Anderson S."/>
            <person name="Arachi H."/>
            <person name="Azer M."/>
            <person name="Bachantsang P."/>
            <person name="Barry A."/>
            <person name="Bayul T."/>
            <person name="Berlin A."/>
            <person name="Bessette D."/>
            <person name="Bloom T."/>
            <person name="Blye J."/>
            <person name="Boguslavskiy L."/>
            <person name="Bonnet C."/>
            <person name="Boukhgalter B."/>
            <person name="Bourzgui I."/>
            <person name="Brown A."/>
            <person name="Cahill P."/>
            <person name="Channer S."/>
            <person name="Cheshatsang Y."/>
            <person name="Chuda L."/>
            <person name="Citroen M."/>
            <person name="Collymore A."/>
            <person name="Cooke P."/>
            <person name="Costello M."/>
            <person name="D'Aco K."/>
            <person name="Daza R."/>
            <person name="De Haan G."/>
            <person name="DeGray S."/>
            <person name="DeMaso C."/>
            <person name="Dhargay N."/>
            <person name="Dooley K."/>
            <person name="Dooley E."/>
            <person name="Doricent M."/>
            <person name="Dorje P."/>
            <person name="Dorjee K."/>
            <person name="Dupes A."/>
            <person name="Elong R."/>
            <person name="Falk J."/>
            <person name="Farina A."/>
            <person name="Faro S."/>
            <person name="Ferguson D."/>
            <person name="Fisher S."/>
            <person name="Foley C.D."/>
            <person name="Franke A."/>
            <person name="Friedrich D."/>
            <person name="Gadbois L."/>
            <person name="Gearin G."/>
            <person name="Gearin C.R."/>
            <person name="Giannoukos G."/>
            <person name="Goode T."/>
            <person name="Graham J."/>
            <person name="Grandbois E."/>
            <person name="Grewal S."/>
            <person name="Gyaltsen K."/>
            <person name="Hafez N."/>
            <person name="Hagos B."/>
            <person name="Hall J."/>
            <person name="Henson C."/>
            <person name="Hollinger A."/>
            <person name="Honan T."/>
            <person name="Huard M.D."/>
            <person name="Hughes L."/>
            <person name="Hurhula B."/>
            <person name="Husby M.E."/>
            <person name="Kamat A."/>
            <person name="Kanga B."/>
            <person name="Kashin S."/>
            <person name="Khazanovich D."/>
            <person name="Kisner P."/>
            <person name="Lance K."/>
            <person name="Lara M."/>
            <person name="Lee W."/>
            <person name="Lennon N."/>
            <person name="Letendre F."/>
            <person name="LeVine R."/>
            <person name="Lipovsky A."/>
            <person name="Liu X."/>
            <person name="Liu J."/>
            <person name="Liu S."/>
            <person name="Lokyitsang T."/>
            <person name="Lokyitsang Y."/>
            <person name="Lubonja R."/>
            <person name="Lui A."/>
            <person name="MacDonald P."/>
            <person name="Magnisalis V."/>
            <person name="Maru K."/>
            <person name="Matthews C."/>
            <person name="McCusker W."/>
            <person name="McDonough S."/>
            <person name="Mehta T."/>
            <person name="Meldrim J."/>
            <person name="Meneus L."/>
            <person name="Mihai O."/>
            <person name="Mihalev A."/>
            <person name="Mihova T."/>
            <person name="Mittelman R."/>
            <person name="Mlenga V."/>
            <person name="Montmayeur A."/>
            <person name="Mulrain L."/>
            <person name="Navidi A."/>
            <person name="Naylor J."/>
            <person name="Negash T."/>
            <person name="Nguyen T."/>
            <person name="Nguyen N."/>
            <person name="Nicol R."/>
            <person name="Norbu C."/>
            <person name="Norbu N."/>
            <person name="Novod N."/>
            <person name="O'Neill B."/>
            <person name="Osman S."/>
            <person name="Markiewicz E."/>
            <person name="Oyono O.L."/>
            <person name="Patti C."/>
            <person name="Phunkhang P."/>
            <person name="Pierre F."/>
            <person name="Priest M."/>
            <person name="Raghuraman S."/>
            <person name="Rege F."/>
            <person name="Reyes R."/>
            <person name="Rise C."/>
            <person name="Rogov P."/>
            <person name="Ross K."/>
            <person name="Ryan E."/>
            <person name="Settipalli S."/>
            <person name="Shea T."/>
            <person name="Sherpa N."/>
            <person name="Shi L."/>
            <person name="Shih D."/>
            <person name="Sparrow T."/>
            <person name="Spaulding J."/>
            <person name="Stalker J."/>
            <person name="Stange-Thomann N."/>
            <person name="Stavropoulos S."/>
            <person name="Stone C."/>
            <person name="Strader C."/>
            <person name="Tesfaye S."/>
            <person name="Thomson T."/>
            <person name="Thoulutsang Y."/>
            <person name="Thoulutsang D."/>
            <person name="Topham K."/>
            <person name="Topping I."/>
            <person name="Tsamla T."/>
            <person name="Vassiliev H."/>
            <person name="Vo A."/>
            <person name="Wangchuk T."/>
            <person name="Wangdi T."/>
            <person name="Weiand M."/>
            <person name="Wilkinson J."/>
            <person name="Wilson A."/>
            <person name="Yadav S."/>
            <person name="Young G."/>
            <person name="Yu Q."/>
            <person name="Zembek L."/>
            <person name="Zhong D."/>
            <person name="Zimmer A."/>
            <person name="Zwirko Z."/>
            <person name="Jaffe D.B."/>
            <person name="Alvarez P."/>
            <person name="Brockman W."/>
            <person name="Butler J."/>
            <person name="Chin C."/>
            <person name="Gnerre S."/>
            <person name="Grabherr M."/>
            <person name="Kleber M."/>
            <person name="Mauceli E."/>
            <person name="MacCallum I."/>
        </authorList>
    </citation>
    <scope>NUCLEOTIDE SEQUENCE [LARGE SCALE GENOMIC DNA]</scope>
    <source>
        <strain evidence="9">Tucson 15081-1352.22</strain>
    </source>
</reference>
<evidence type="ECO:0000256" key="5">
    <source>
        <dbReference type="ARBA" id="ARBA00022842"/>
    </source>
</evidence>
<dbReference type="GO" id="GO:0050265">
    <property type="term" value="F:RNA uridylyltransferase activity"/>
    <property type="evidence" value="ECO:0007669"/>
    <property type="project" value="TreeGrafter"/>
</dbReference>
<proteinExistence type="predicted"/>
<dbReference type="AlphaFoldDB" id="A0A0Q9X1N7"/>
<feature type="domain" description="PAP-associated" evidence="6">
    <location>
        <begin position="236"/>
        <end position="291"/>
    </location>
</feature>
<sequence length="326" mass="39216">MSLSFTQYWPKLLEKIRIADEIQNKVDEIAAELETFLKANLTRKIRLYPFGSRVLGIAQETSDLDIYIEFDDSFYDYKSCATWEDSERQELISKAFDSQSKWIRIENRGGNCPLVIIQNKHTNLQYDLSFTNCYAYSQNKIVVYLFKLQPIARYMIIYLRDWIKMHGLHMEFRNHLLLLMLIFHLQIRDELPSIEKLQENLSPRSGPYIYHFNELHQNKIPCAIPLTENNVRAKLKEFFEFYGSFRFEKYAICPYLGRYIERSMLNVSMPKRYQMFYRDNNFTRFPVAIQDFINLNYNKAWQIRYMHLSKFKVKCASERVERITHN</sequence>
<dbReference type="PANTHER" id="PTHR12271:SF66">
    <property type="entry name" value="TERMINAL URIDYLYLTRANSFERASE TAILOR"/>
    <property type="match status" value="1"/>
</dbReference>
<dbReference type="InterPro" id="IPR043519">
    <property type="entry name" value="NT_sf"/>
</dbReference>
<dbReference type="Pfam" id="PF03828">
    <property type="entry name" value="PAP_assoc"/>
    <property type="match status" value="1"/>
</dbReference>
<dbReference type="EMBL" id="CH933806">
    <property type="protein sequence ID" value="KRG01837.1"/>
    <property type="molecule type" value="Genomic_DNA"/>
</dbReference>
<organism evidence="8 9">
    <name type="scientific">Drosophila mojavensis</name>
    <name type="common">Fruit fly</name>
    <dbReference type="NCBI Taxonomy" id="7230"/>
    <lineage>
        <taxon>Eukaryota</taxon>
        <taxon>Metazoa</taxon>
        <taxon>Ecdysozoa</taxon>
        <taxon>Arthropoda</taxon>
        <taxon>Hexapoda</taxon>
        <taxon>Insecta</taxon>
        <taxon>Pterygota</taxon>
        <taxon>Neoptera</taxon>
        <taxon>Endopterygota</taxon>
        <taxon>Diptera</taxon>
        <taxon>Brachycera</taxon>
        <taxon>Muscomorpha</taxon>
        <taxon>Ephydroidea</taxon>
        <taxon>Drosophilidae</taxon>
        <taxon>Drosophila</taxon>
    </lineage>
</organism>
<keyword evidence="4" id="KW-0479">Metal-binding</keyword>
<protein>
    <recommendedName>
        <fullName evidence="10">Polymerase nucleotidyl transferase domain-containing protein</fullName>
    </recommendedName>
</protein>
<evidence type="ECO:0000313" key="9">
    <source>
        <dbReference type="Proteomes" id="UP000009192"/>
    </source>
</evidence>
<dbReference type="InParanoid" id="A0A0Q9X1N7"/>
<dbReference type="OrthoDB" id="407432at2759"/>
<dbReference type="GO" id="GO:0031123">
    <property type="term" value="P:RNA 3'-end processing"/>
    <property type="evidence" value="ECO:0007669"/>
    <property type="project" value="TreeGrafter"/>
</dbReference>
<dbReference type="InterPro" id="IPR054708">
    <property type="entry name" value="MTPAP-like_central"/>
</dbReference>
<evidence type="ECO:0000256" key="3">
    <source>
        <dbReference type="ARBA" id="ARBA00022679"/>
    </source>
</evidence>
<accession>A0A0Q9X1N7</accession>
<feature type="domain" description="Poly(A) RNA polymerase mitochondrial-like central palm" evidence="7">
    <location>
        <begin position="11"/>
        <end position="142"/>
    </location>
</feature>
<dbReference type="KEGG" id="dmo:Dmoj_GI26037"/>
<evidence type="ECO:0000259" key="7">
    <source>
        <dbReference type="Pfam" id="PF22600"/>
    </source>
</evidence>
<evidence type="ECO:0000256" key="4">
    <source>
        <dbReference type="ARBA" id="ARBA00022723"/>
    </source>
</evidence>
<dbReference type="Gene3D" id="3.30.460.10">
    <property type="entry name" value="Beta Polymerase, domain 2"/>
    <property type="match status" value="1"/>
</dbReference>
<dbReference type="SUPFAM" id="SSF81631">
    <property type="entry name" value="PAP/OAS1 substrate-binding domain"/>
    <property type="match status" value="1"/>
</dbReference>
<evidence type="ECO:0000256" key="1">
    <source>
        <dbReference type="ARBA" id="ARBA00001936"/>
    </source>
</evidence>
<dbReference type="Gene3D" id="1.10.1410.10">
    <property type="match status" value="1"/>
</dbReference>
<dbReference type="PANTHER" id="PTHR12271">
    <property type="entry name" value="POLY A POLYMERASE CID PAP -RELATED"/>
    <property type="match status" value="1"/>
</dbReference>
<evidence type="ECO:0000313" key="8">
    <source>
        <dbReference type="EMBL" id="KRG01837.1"/>
    </source>
</evidence>
<dbReference type="Proteomes" id="UP000009192">
    <property type="component" value="Unassembled WGS sequence"/>
</dbReference>
<comment type="cofactor">
    <cofactor evidence="2">
        <name>Mg(2+)</name>
        <dbReference type="ChEBI" id="CHEBI:18420"/>
    </cofactor>
</comment>